<reference evidence="3" key="1">
    <citation type="submission" date="2023-08" db="EMBL/GenBank/DDBJ databases">
        <authorList>
            <person name="Chen Y."/>
            <person name="Shah S."/>
            <person name="Dougan E. K."/>
            <person name="Thang M."/>
            <person name="Chan C."/>
        </authorList>
    </citation>
    <scope>NUCLEOTIDE SEQUENCE</scope>
</reference>
<feature type="region of interest" description="Disordered" evidence="1">
    <location>
        <begin position="233"/>
        <end position="280"/>
    </location>
</feature>
<sequence>MRVSGFNLTLPEPFLRTQELVGSHALMTYPMHSPAIILDAYHSGRDFSAEEANELREEYLSILDGNCSDRKKEHFLLKNLVRPIMKSFNALTDTHAFIEVSTPSRHFEVTSEMFAIGRLAMCKVQDPWFDETISRLQCYVLNTPLGLLVVDAWSVCGTYVTQRDGRGKLPKSTPESGRKPFLMPHGESFLLHIGDRARGSDVRITSTPYVPSSSSECSNESCDSLDMGRSGYDRYDGYDETTRSGRGQFDSNSGASDLHSGCQAPPSPPRDGSTHADVPASSHAIGGLNCQKIIEFVTATAVPLAMAIFKNSKEGDNAEEGGKTDSKGIKLHFAGLTLEVDAGEFHWSTIAVLLMAWLLLGALWTRRGSQQREADPVVGQRDVKGLGKVDLHRGPMGGVYYVNQSGRKMYV</sequence>
<name>A0AA36N4N7_9DINO</name>
<evidence type="ECO:0000313" key="3">
    <source>
        <dbReference type="EMBL" id="CAJ1389358.1"/>
    </source>
</evidence>
<accession>A0AA36N4N7</accession>
<protein>
    <submittedName>
        <fullName evidence="3">Uncharacterized protein</fullName>
    </submittedName>
</protein>
<keyword evidence="4" id="KW-1185">Reference proteome</keyword>
<comment type="caution">
    <text evidence="3">The sequence shown here is derived from an EMBL/GenBank/DDBJ whole genome shotgun (WGS) entry which is preliminary data.</text>
</comment>
<organism evidence="3 4">
    <name type="scientific">Effrenium voratum</name>
    <dbReference type="NCBI Taxonomy" id="2562239"/>
    <lineage>
        <taxon>Eukaryota</taxon>
        <taxon>Sar</taxon>
        <taxon>Alveolata</taxon>
        <taxon>Dinophyceae</taxon>
        <taxon>Suessiales</taxon>
        <taxon>Symbiodiniaceae</taxon>
        <taxon>Effrenium</taxon>
    </lineage>
</organism>
<keyword evidence="2" id="KW-1133">Transmembrane helix</keyword>
<evidence type="ECO:0000256" key="1">
    <source>
        <dbReference type="SAM" id="MobiDB-lite"/>
    </source>
</evidence>
<dbReference type="Proteomes" id="UP001178507">
    <property type="component" value="Unassembled WGS sequence"/>
</dbReference>
<feature type="compositionally biased region" description="Basic and acidic residues" evidence="1">
    <location>
        <begin position="233"/>
        <end position="243"/>
    </location>
</feature>
<feature type="transmembrane region" description="Helical" evidence="2">
    <location>
        <begin position="345"/>
        <end position="364"/>
    </location>
</feature>
<dbReference type="EMBL" id="CAUJNA010001857">
    <property type="protein sequence ID" value="CAJ1389358.1"/>
    <property type="molecule type" value="Genomic_DNA"/>
</dbReference>
<evidence type="ECO:0000256" key="2">
    <source>
        <dbReference type="SAM" id="Phobius"/>
    </source>
</evidence>
<evidence type="ECO:0000313" key="4">
    <source>
        <dbReference type="Proteomes" id="UP001178507"/>
    </source>
</evidence>
<proteinExistence type="predicted"/>
<gene>
    <name evidence="3" type="ORF">EVOR1521_LOCUS14991</name>
</gene>
<dbReference type="AlphaFoldDB" id="A0AA36N4N7"/>
<keyword evidence="2" id="KW-0812">Transmembrane</keyword>
<keyword evidence="2" id="KW-0472">Membrane</keyword>